<comment type="caution">
    <text evidence="1">The sequence shown here is derived from an EMBL/GenBank/DDBJ whole genome shotgun (WGS) entry which is preliminary data.</text>
</comment>
<dbReference type="Proteomes" id="UP000054600">
    <property type="component" value="Unassembled WGS sequence"/>
</dbReference>
<evidence type="ECO:0000313" key="2">
    <source>
        <dbReference type="Proteomes" id="UP000054600"/>
    </source>
</evidence>
<gene>
    <name evidence="1" type="ORF">Lsha_2113</name>
</gene>
<name>A0A0W0YQC4_9GAMM</name>
<sequence length="268" mass="31531">MRHYSIKFRSEYGDKEQTFLLISRRWEDIAKRFEYQPNKRIESRHFVGLTHEQAIRENITLYLFKSRYEVDFNYQQLNLINGHTCSSRNVKKLDRICVTDHSDKRTFISLFEVLTTKECDNALQAFYKSYGQLSERSKKELLSNRHKKALLENLLTSHIGSSPKHCLLFFYGSDFIDSLAEQEPAVKFDAQVYWLSLACFYLGEHVHPEGIRINKKYREALTEQPLPFENNNRGKLRFFPQANKAVATTRILPEEHSASNLHSLHSSF</sequence>
<reference evidence="1 2" key="1">
    <citation type="submission" date="2015-11" db="EMBL/GenBank/DDBJ databases">
        <title>Genomic analysis of 38 Legionella species identifies large and diverse effector repertoires.</title>
        <authorList>
            <person name="Burstein D."/>
            <person name="Amaro F."/>
            <person name="Zusman T."/>
            <person name="Lifshitz Z."/>
            <person name="Cohen O."/>
            <person name="Gilbert J.A."/>
            <person name="Pupko T."/>
            <person name="Shuman H.A."/>
            <person name="Segal G."/>
        </authorList>
    </citation>
    <scope>NUCLEOTIDE SEQUENCE [LARGE SCALE GENOMIC DNA]</scope>
    <source>
        <strain evidence="1 2">ATCC 49655</strain>
    </source>
</reference>
<evidence type="ECO:0000313" key="1">
    <source>
        <dbReference type="EMBL" id="KTD58895.1"/>
    </source>
</evidence>
<protein>
    <submittedName>
        <fullName evidence="1">Uncharacterized protein</fullName>
    </submittedName>
</protein>
<dbReference type="PATRIC" id="fig|1122169.6.peg.2422"/>
<organism evidence="1 2">
    <name type="scientific">Legionella shakespearei DSM 23087</name>
    <dbReference type="NCBI Taxonomy" id="1122169"/>
    <lineage>
        <taxon>Bacteria</taxon>
        <taxon>Pseudomonadati</taxon>
        <taxon>Pseudomonadota</taxon>
        <taxon>Gammaproteobacteria</taxon>
        <taxon>Legionellales</taxon>
        <taxon>Legionellaceae</taxon>
        <taxon>Legionella</taxon>
    </lineage>
</organism>
<dbReference type="AlphaFoldDB" id="A0A0W0YQC4"/>
<keyword evidence="2" id="KW-1185">Reference proteome</keyword>
<proteinExistence type="predicted"/>
<dbReference type="EMBL" id="LNYW01000054">
    <property type="protein sequence ID" value="KTD58895.1"/>
    <property type="molecule type" value="Genomic_DNA"/>
</dbReference>
<accession>A0A0W0YQC4</accession>
<dbReference type="RefSeq" id="WP_018576324.1">
    <property type="nucleotide sequence ID" value="NZ_KB892385.1"/>
</dbReference>